<dbReference type="InterPro" id="IPR002108">
    <property type="entry name" value="ADF-H"/>
</dbReference>
<evidence type="ECO:0000313" key="5">
    <source>
        <dbReference type="EMBL" id="KZP01683.1"/>
    </source>
</evidence>
<feature type="domain" description="ADF-H" evidence="4">
    <location>
        <begin position="2"/>
        <end position="123"/>
    </location>
</feature>
<dbReference type="OrthoDB" id="2123378at2759"/>
<feature type="coiled-coil region" evidence="1">
    <location>
        <begin position="391"/>
        <end position="490"/>
    </location>
</feature>
<reference evidence="5 6" key="1">
    <citation type="journal article" date="2016" name="Mol. Biol. Evol.">
        <title>Comparative Genomics of Early-Diverging Mushroom-Forming Fungi Provides Insights into the Origins of Lignocellulose Decay Capabilities.</title>
        <authorList>
            <person name="Nagy L.G."/>
            <person name="Riley R."/>
            <person name="Tritt A."/>
            <person name="Adam C."/>
            <person name="Daum C."/>
            <person name="Floudas D."/>
            <person name="Sun H."/>
            <person name="Yadav J.S."/>
            <person name="Pangilinan J."/>
            <person name="Larsson K.H."/>
            <person name="Matsuura K."/>
            <person name="Barry K."/>
            <person name="Labutti K."/>
            <person name="Kuo R."/>
            <person name="Ohm R.A."/>
            <person name="Bhattacharya S.S."/>
            <person name="Shirouzu T."/>
            <person name="Yoshinaga Y."/>
            <person name="Martin F.M."/>
            <person name="Grigoriev I.V."/>
            <person name="Hibbett D.S."/>
        </authorList>
    </citation>
    <scope>NUCLEOTIDE SEQUENCE [LARGE SCALE GENOMIC DNA]</scope>
    <source>
        <strain evidence="5 6">TUFC12733</strain>
    </source>
</reference>
<sequence length="589" mass="65663">MSVDISDPNIPAAYSEVIGDAATDWLLIGYGDTNNRLSLYEAGSRGLEELRGHLEEEVLFGLLNVEGKILLLVYMPDNVSGVKRARALVHSRAVGNTFKAHHAVLTASRKSQVEEEDVREKLGLSLADLAKAAIHAKNTTNPDPMPPTPPPSAPRLSNTSAQHRSPTQESRELASAGKPPSSYDPRVDQRTSSDSRNSSFQLSTAFPANAQPTQNIPALQAPNVSTNSPNVVPSSLDAPTTPSDAGQSALLDDVAPPPPPKPDFVKQGSSGPAATAGNSRSNGLPYQPERDAEASSTMLPNAMYRGPPDSSRLAVREPEVLQPQRLNKDLRVAPQTEAQLQAAISRAKWEAEEHAESSPQQTPAPIRVDPAGYAEAERVKREKELRERGPLDAEERRRLELEKARRLEAEQRLKLEEARRAAEARRKVDEAERQATLERQRQEAELQRQFQLEQEVQRRRQAEDDKRLQRERWMSERANLEEKFRQLQVAGKVMLTGWASHQVGIIWRRRYFELRPDFLLLFKNAEETTRPVAAISTADIQEVEDARDELQLPHSLRVDFKGLDPAYFYCDSQEDKEVFAAALRQAARL</sequence>
<dbReference type="Gene3D" id="3.40.20.10">
    <property type="entry name" value="Severin"/>
    <property type="match status" value="1"/>
</dbReference>
<evidence type="ECO:0008006" key="7">
    <source>
        <dbReference type="Google" id="ProtNLM"/>
    </source>
</evidence>
<dbReference type="InterPro" id="IPR029006">
    <property type="entry name" value="ADF-H/Gelsolin-like_dom_sf"/>
</dbReference>
<dbReference type="GO" id="GO:0030864">
    <property type="term" value="C:cortical actin cytoskeleton"/>
    <property type="evidence" value="ECO:0007669"/>
    <property type="project" value="TreeGrafter"/>
</dbReference>
<evidence type="ECO:0000313" key="6">
    <source>
        <dbReference type="Proteomes" id="UP000076738"/>
    </source>
</evidence>
<protein>
    <recommendedName>
        <fullName evidence="7">ADF-H domain-containing protein</fullName>
    </recommendedName>
</protein>
<feature type="region of interest" description="Disordered" evidence="2">
    <location>
        <begin position="137"/>
        <end position="200"/>
    </location>
</feature>
<feature type="region of interest" description="Disordered" evidence="2">
    <location>
        <begin position="219"/>
        <end position="368"/>
    </location>
</feature>
<dbReference type="GO" id="GO:0051015">
    <property type="term" value="F:actin filament binding"/>
    <property type="evidence" value="ECO:0007669"/>
    <property type="project" value="TreeGrafter"/>
</dbReference>
<dbReference type="SMART" id="SM00233">
    <property type="entry name" value="PH"/>
    <property type="match status" value="1"/>
</dbReference>
<evidence type="ECO:0000256" key="1">
    <source>
        <dbReference type="SAM" id="Coils"/>
    </source>
</evidence>
<dbReference type="SUPFAM" id="SSF50729">
    <property type="entry name" value="PH domain-like"/>
    <property type="match status" value="1"/>
</dbReference>
<feature type="compositionally biased region" description="Polar residues" evidence="2">
    <location>
        <begin position="155"/>
        <end position="168"/>
    </location>
</feature>
<dbReference type="InterPro" id="IPR001849">
    <property type="entry name" value="PH_domain"/>
</dbReference>
<evidence type="ECO:0000259" key="4">
    <source>
        <dbReference type="PROSITE" id="PS51263"/>
    </source>
</evidence>
<dbReference type="Pfam" id="PF00169">
    <property type="entry name" value="PH"/>
    <property type="match status" value="1"/>
</dbReference>
<dbReference type="PROSITE" id="PS51263">
    <property type="entry name" value="ADF_H"/>
    <property type="match status" value="1"/>
</dbReference>
<feature type="compositionally biased region" description="Basic and acidic residues" evidence="2">
    <location>
        <begin position="347"/>
        <end position="356"/>
    </location>
</feature>
<feature type="compositionally biased region" description="Pro residues" evidence="2">
    <location>
        <begin position="143"/>
        <end position="153"/>
    </location>
</feature>
<organism evidence="5 6">
    <name type="scientific">Calocera viscosa (strain TUFC12733)</name>
    <dbReference type="NCBI Taxonomy" id="1330018"/>
    <lineage>
        <taxon>Eukaryota</taxon>
        <taxon>Fungi</taxon>
        <taxon>Dikarya</taxon>
        <taxon>Basidiomycota</taxon>
        <taxon>Agaricomycotina</taxon>
        <taxon>Dacrymycetes</taxon>
        <taxon>Dacrymycetales</taxon>
        <taxon>Dacrymycetaceae</taxon>
        <taxon>Calocera</taxon>
    </lineage>
</organism>
<dbReference type="Pfam" id="PF00241">
    <property type="entry name" value="Cofilin_ADF"/>
    <property type="match status" value="1"/>
</dbReference>
<evidence type="ECO:0000259" key="3">
    <source>
        <dbReference type="PROSITE" id="PS50003"/>
    </source>
</evidence>
<dbReference type="SUPFAM" id="SSF55753">
    <property type="entry name" value="Actin depolymerizing proteins"/>
    <property type="match status" value="1"/>
</dbReference>
<dbReference type="PROSITE" id="PS50003">
    <property type="entry name" value="PH_DOMAIN"/>
    <property type="match status" value="1"/>
</dbReference>
<proteinExistence type="predicted"/>
<dbReference type="Gene3D" id="2.30.29.30">
    <property type="entry name" value="Pleckstrin-homology domain (PH domain)/Phosphotyrosine-binding domain (PTB)"/>
    <property type="match status" value="1"/>
</dbReference>
<keyword evidence="6" id="KW-1185">Reference proteome</keyword>
<dbReference type="PANTHER" id="PTHR10829">
    <property type="entry name" value="CORTACTIN AND DREBRIN"/>
    <property type="match status" value="1"/>
</dbReference>
<feature type="domain" description="PH" evidence="3">
    <location>
        <begin position="492"/>
        <end position="588"/>
    </location>
</feature>
<dbReference type="STRING" id="1330018.A0A167S8S7"/>
<feature type="compositionally biased region" description="Low complexity" evidence="2">
    <location>
        <begin position="222"/>
        <end position="235"/>
    </location>
</feature>
<dbReference type="Proteomes" id="UP000076738">
    <property type="component" value="Unassembled WGS sequence"/>
</dbReference>
<name>A0A167S8S7_CALVF</name>
<gene>
    <name evidence="5" type="ORF">CALVIDRAFT_594378</name>
</gene>
<feature type="compositionally biased region" description="Polar residues" evidence="2">
    <location>
        <begin position="267"/>
        <end position="284"/>
    </location>
</feature>
<dbReference type="AlphaFoldDB" id="A0A167S8S7"/>
<dbReference type="PANTHER" id="PTHR10829:SF56">
    <property type="entry name" value="ADF-H DOMAIN-CONTAINING PROTEIN"/>
    <property type="match status" value="1"/>
</dbReference>
<keyword evidence="1" id="KW-0175">Coiled coil</keyword>
<dbReference type="GO" id="GO:0030427">
    <property type="term" value="C:site of polarized growth"/>
    <property type="evidence" value="ECO:0007669"/>
    <property type="project" value="TreeGrafter"/>
</dbReference>
<dbReference type="EMBL" id="KV417266">
    <property type="protein sequence ID" value="KZP01683.1"/>
    <property type="molecule type" value="Genomic_DNA"/>
</dbReference>
<dbReference type="GO" id="GO:0005884">
    <property type="term" value="C:actin filament"/>
    <property type="evidence" value="ECO:0007669"/>
    <property type="project" value="TreeGrafter"/>
</dbReference>
<dbReference type="GO" id="GO:0030833">
    <property type="term" value="P:regulation of actin filament polymerization"/>
    <property type="evidence" value="ECO:0007669"/>
    <property type="project" value="TreeGrafter"/>
</dbReference>
<accession>A0A167S8S7</accession>
<dbReference type="InterPro" id="IPR011993">
    <property type="entry name" value="PH-like_dom_sf"/>
</dbReference>
<evidence type="ECO:0000256" key="2">
    <source>
        <dbReference type="SAM" id="MobiDB-lite"/>
    </source>
</evidence>
<feature type="compositionally biased region" description="Polar residues" evidence="2">
    <location>
        <begin position="237"/>
        <end position="246"/>
    </location>
</feature>